<dbReference type="EMBL" id="UOFY01000026">
    <property type="protein sequence ID" value="VAX08121.1"/>
    <property type="molecule type" value="Genomic_DNA"/>
</dbReference>
<dbReference type="PANTHER" id="PTHR12338">
    <property type="entry name" value="AUTOTRANSPORTER"/>
    <property type="match status" value="1"/>
</dbReference>
<evidence type="ECO:0000256" key="3">
    <source>
        <dbReference type="ARBA" id="ARBA00022729"/>
    </source>
</evidence>
<dbReference type="InterPro" id="IPR050909">
    <property type="entry name" value="Bact_Autotransporter_VF"/>
</dbReference>
<dbReference type="SUPFAM" id="SSF51126">
    <property type="entry name" value="Pectin lyase-like"/>
    <property type="match status" value="1"/>
</dbReference>
<dbReference type="AlphaFoldDB" id="A0A3B1B1Z8"/>
<feature type="non-terminal residue" evidence="5">
    <location>
        <position position="198"/>
    </location>
</feature>
<dbReference type="Gene3D" id="2.160.20.10">
    <property type="entry name" value="Single-stranded right-handed beta-helix, Pectin lyase-like"/>
    <property type="match status" value="1"/>
</dbReference>
<keyword evidence="3" id="KW-0732">Signal</keyword>
<sequence>MRSTVKSLTGLFLLPLVISSVYASPQGGVITSGSGNIQAVDPQTTVVDQQSQTLSIDWQSLNLATNESLQFNQPGRESVALNHILDQRPSEIFGQINANGRVFLMNPNGIIFGETARINVGALVAGAFHLDFESLSQSSSYNLSIGDGLVENNGIIKVAEGGSVALIGNSVSNNGVINARLGKVHLLNADAATLSFDS</sequence>
<evidence type="ECO:0000256" key="2">
    <source>
        <dbReference type="ARBA" id="ARBA00022525"/>
    </source>
</evidence>
<dbReference type="NCBIfam" id="TIGR01901">
    <property type="entry name" value="adhes_NPXG"/>
    <property type="match status" value="1"/>
</dbReference>
<dbReference type="InterPro" id="IPR011050">
    <property type="entry name" value="Pectin_lyase_fold/virulence"/>
</dbReference>
<name>A0A3B1B1Z8_9ZZZZ</name>
<proteinExistence type="predicted"/>
<dbReference type="PANTHER" id="PTHR12338:SF8">
    <property type="entry name" value="HEME_HEMOPEXIN-BINDING PROTEIN"/>
    <property type="match status" value="1"/>
</dbReference>
<dbReference type="InterPro" id="IPR012334">
    <property type="entry name" value="Pectin_lyas_fold"/>
</dbReference>
<protein>
    <submittedName>
        <fullName evidence="5">Hemagglutinin-related protein</fullName>
    </submittedName>
</protein>
<reference evidence="5" key="1">
    <citation type="submission" date="2018-06" db="EMBL/GenBank/DDBJ databases">
        <authorList>
            <person name="Zhirakovskaya E."/>
        </authorList>
    </citation>
    <scope>NUCLEOTIDE SEQUENCE</scope>
</reference>
<evidence type="ECO:0000259" key="4">
    <source>
        <dbReference type="SMART" id="SM00912"/>
    </source>
</evidence>
<evidence type="ECO:0000256" key="1">
    <source>
        <dbReference type="ARBA" id="ARBA00004613"/>
    </source>
</evidence>
<accession>A0A3B1B1Z8</accession>
<gene>
    <name evidence="5" type="ORF">MNBD_GAMMA25-1170</name>
</gene>
<comment type="subcellular location">
    <subcellularLocation>
        <location evidence="1">Secreted</location>
    </subcellularLocation>
</comment>
<dbReference type="InterPro" id="IPR008638">
    <property type="entry name" value="FhaB/CdiA-like_TPS"/>
</dbReference>
<organism evidence="5">
    <name type="scientific">hydrothermal vent metagenome</name>
    <dbReference type="NCBI Taxonomy" id="652676"/>
    <lineage>
        <taxon>unclassified sequences</taxon>
        <taxon>metagenomes</taxon>
        <taxon>ecological metagenomes</taxon>
    </lineage>
</organism>
<dbReference type="SMART" id="SM00912">
    <property type="entry name" value="Haemagg_act"/>
    <property type="match status" value="1"/>
</dbReference>
<evidence type="ECO:0000313" key="5">
    <source>
        <dbReference type="EMBL" id="VAX08121.1"/>
    </source>
</evidence>
<feature type="domain" description="Filamentous haemagglutinin FhaB/tRNA nuclease CdiA-like TPS" evidence="4">
    <location>
        <begin position="21"/>
        <end position="133"/>
    </location>
</feature>
<dbReference type="GO" id="GO:0005576">
    <property type="term" value="C:extracellular region"/>
    <property type="evidence" value="ECO:0007669"/>
    <property type="project" value="UniProtKB-SubCell"/>
</dbReference>
<dbReference type="Pfam" id="PF05860">
    <property type="entry name" value="TPS"/>
    <property type="match status" value="1"/>
</dbReference>
<keyword evidence="2" id="KW-0964">Secreted</keyword>